<dbReference type="SUPFAM" id="SSF52317">
    <property type="entry name" value="Class I glutamine amidotransferase-like"/>
    <property type="match status" value="1"/>
</dbReference>
<comment type="caution">
    <text evidence="6">The sequence shown here is derived from an EMBL/GenBank/DDBJ whole genome shotgun (WGS) entry which is preliminary data.</text>
</comment>
<sequence length="258" mass="28257">MNLIKKGMMALAACAIFISLTLSAAAQSKNKANTMKKKILFVVTSHDKKGSTGDPTGYYLGEVTHAWKVLKDAGYEIDFVSPKGGQPPVDGLDLRDAVNKEFWDDQYYHNKINHSLKPAEIKPEEYSAIYYAGGHGAVWDFPDNEEISAIATKIYENNGIVSAVCHGPAGIVNIKLRDGKYLIAGKKVNGFTNEEEVAVKLDKVVPFLLEDKLIERGGIYEKSAPWQEHVVTDQRLVTGQNPQSAHAVGKAVLALLSK</sequence>
<dbReference type="Gene3D" id="3.40.50.880">
    <property type="match status" value="1"/>
</dbReference>
<dbReference type="InterPro" id="IPR050325">
    <property type="entry name" value="Prot/Nucl_acid_deglycase"/>
</dbReference>
<dbReference type="InterPro" id="IPR002818">
    <property type="entry name" value="DJ-1/PfpI"/>
</dbReference>
<organism evidence="6 7">
    <name type="scientific">Pedobacter panaciterrae</name>
    <dbReference type="NCBI Taxonomy" id="363849"/>
    <lineage>
        <taxon>Bacteria</taxon>
        <taxon>Pseudomonadati</taxon>
        <taxon>Bacteroidota</taxon>
        <taxon>Sphingobacteriia</taxon>
        <taxon>Sphingobacteriales</taxon>
        <taxon>Sphingobacteriaceae</taxon>
        <taxon>Pedobacter</taxon>
    </lineage>
</organism>
<dbReference type="EMBL" id="JBBEUB010000003">
    <property type="protein sequence ID" value="MEJ2903183.1"/>
    <property type="molecule type" value="Genomic_DNA"/>
</dbReference>
<keyword evidence="7" id="KW-1185">Reference proteome</keyword>
<accession>A0ABU8NPQ8</accession>
<dbReference type="InterPro" id="IPR029062">
    <property type="entry name" value="Class_I_gatase-like"/>
</dbReference>
<evidence type="ECO:0000256" key="2">
    <source>
        <dbReference type="ARBA" id="ARBA00023239"/>
    </source>
</evidence>
<keyword evidence="1" id="KW-0346">Stress response</keyword>
<keyword evidence="2" id="KW-0456">Lyase</keyword>
<evidence type="ECO:0000313" key="6">
    <source>
        <dbReference type="EMBL" id="MEJ2903183.1"/>
    </source>
</evidence>
<proteinExistence type="inferred from homology"/>
<feature type="domain" description="DJ-1/PfpI" evidence="5">
    <location>
        <begin position="62"/>
        <end position="253"/>
    </location>
</feature>
<dbReference type="Pfam" id="PF01965">
    <property type="entry name" value="DJ-1_PfpI"/>
    <property type="match status" value="1"/>
</dbReference>
<evidence type="ECO:0000313" key="7">
    <source>
        <dbReference type="Proteomes" id="UP001378956"/>
    </source>
</evidence>
<comment type="similarity">
    <text evidence="3">Belongs to the peptidase C56 family. HSP31-like subfamily.</text>
</comment>
<evidence type="ECO:0000256" key="1">
    <source>
        <dbReference type="ARBA" id="ARBA00023016"/>
    </source>
</evidence>
<dbReference type="PANTHER" id="PTHR48094">
    <property type="entry name" value="PROTEIN/NUCLEIC ACID DEGLYCASE DJ-1-RELATED"/>
    <property type="match status" value="1"/>
</dbReference>
<gene>
    <name evidence="6" type="ORF">WAE58_12145</name>
</gene>
<dbReference type="CDD" id="cd03141">
    <property type="entry name" value="GATase1_Hsp31_like"/>
    <property type="match status" value="1"/>
</dbReference>
<evidence type="ECO:0000256" key="3">
    <source>
        <dbReference type="ARBA" id="ARBA00038493"/>
    </source>
</evidence>
<evidence type="ECO:0000256" key="4">
    <source>
        <dbReference type="SAM" id="SignalP"/>
    </source>
</evidence>
<evidence type="ECO:0000259" key="5">
    <source>
        <dbReference type="Pfam" id="PF01965"/>
    </source>
</evidence>
<dbReference type="PANTHER" id="PTHR48094:SF11">
    <property type="entry name" value="GLUTATHIONE-INDEPENDENT GLYOXALASE HSP31-RELATED"/>
    <property type="match status" value="1"/>
</dbReference>
<keyword evidence="6" id="KW-0315">Glutamine amidotransferase</keyword>
<reference evidence="6 7" key="1">
    <citation type="submission" date="2024-03" db="EMBL/GenBank/DDBJ databases">
        <title>Sequence of Lycoming College Course Isolates.</title>
        <authorList>
            <person name="Plotts O."/>
            <person name="Newman J."/>
        </authorList>
    </citation>
    <scope>NUCLEOTIDE SEQUENCE [LARGE SCALE GENOMIC DNA]</scope>
    <source>
        <strain evidence="6 7">CJB-3</strain>
    </source>
</reference>
<protein>
    <submittedName>
        <fullName evidence="6">Type 1 glutamine amidotransferase domain-containing protein</fullName>
    </submittedName>
</protein>
<feature type="signal peptide" evidence="4">
    <location>
        <begin position="1"/>
        <end position="24"/>
    </location>
</feature>
<dbReference type="Proteomes" id="UP001378956">
    <property type="component" value="Unassembled WGS sequence"/>
</dbReference>
<name>A0ABU8NPQ8_9SPHI</name>
<keyword evidence="4" id="KW-0732">Signal</keyword>
<feature type="chain" id="PRO_5045215686" evidence="4">
    <location>
        <begin position="25"/>
        <end position="258"/>
    </location>
</feature>
<dbReference type="RefSeq" id="WP_246269421.1">
    <property type="nucleotide sequence ID" value="NZ_CBFGNQ010000001.1"/>
</dbReference>